<dbReference type="InterPro" id="IPR027417">
    <property type="entry name" value="P-loop_NTPase"/>
</dbReference>
<name>A0A7R9QCV1_9ACAR</name>
<evidence type="ECO:0000313" key="6">
    <source>
        <dbReference type="EMBL" id="CAD7639508.1"/>
    </source>
</evidence>
<dbReference type="SMART" id="SM00382">
    <property type="entry name" value="AAA"/>
    <property type="match status" value="1"/>
</dbReference>
<dbReference type="EMBL" id="CAJPVJ010000429">
    <property type="protein sequence ID" value="CAG2162424.1"/>
    <property type="molecule type" value="Genomic_DNA"/>
</dbReference>
<dbReference type="InterPro" id="IPR026082">
    <property type="entry name" value="ABCA"/>
</dbReference>
<gene>
    <name evidence="6" type="ORF">ONB1V03_LOCUS2017</name>
</gene>
<accession>A0A7R9QCV1</accession>
<evidence type="ECO:0000256" key="3">
    <source>
        <dbReference type="ARBA" id="ARBA00022741"/>
    </source>
</evidence>
<feature type="domain" description="ABC transporter" evidence="5">
    <location>
        <begin position="1"/>
        <end position="224"/>
    </location>
</feature>
<evidence type="ECO:0000256" key="2">
    <source>
        <dbReference type="ARBA" id="ARBA00022737"/>
    </source>
</evidence>
<dbReference type="InterPro" id="IPR003593">
    <property type="entry name" value="AAA+_ATPase"/>
</dbReference>
<dbReference type="SUPFAM" id="SSF52540">
    <property type="entry name" value="P-loop containing nucleoside triphosphate hydrolases"/>
    <property type="match status" value="1"/>
</dbReference>
<organism evidence="6">
    <name type="scientific">Oppiella nova</name>
    <dbReference type="NCBI Taxonomy" id="334625"/>
    <lineage>
        <taxon>Eukaryota</taxon>
        <taxon>Metazoa</taxon>
        <taxon>Ecdysozoa</taxon>
        <taxon>Arthropoda</taxon>
        <taxon>Chelicerata</taxon>
        <taxon>Arachnida</taxon>
        <taxon>Acari</taxon>
        <taxon>Acariformes</taxon>
        <taxon>Sarcoptiformes</taxon>
        <taxon>Oribatida</taxon>
        <taxon>Brachypylina</taxon>
        <taxon>Oppioidea</taxon>
        <taxon>Oppiidae</taxon>
        <taxon>Oppiella</taxon>
    </lineage>
</organism>
<proteinExistence type="predicted"/>
<evidence type="ECO:0000259" key="5">
    <source>
        <dbReference type="PROSITE" id="PS50893"/>
    </source>
</evidence>
<protein>
    <recommendedName>
        <fullName evidence="5">ABC transporter domain-containing protein</fullName>
    </recommendedName>
</protein>
<dbReference type="PROSITE" id="PS50893">
    <property type="entry name" value="ABC_TRANSPORTER_2"/>
    <property type="match status" value="1"/>
</dbReference>
<evidence type="ECO:0000256" key="1">
    <source>
        <dbReference type="ARBA" id="ARBA00022448"/>
    </source>
</evidence>
<dbReference type="Gene3D" id="3.40.50.300">
    <property type="entry name" value="P-loop containing nucleotide triphosphate hydrolases"/>
    <property type="match status" value="1"/>
</dbReference>
<keyword evidence="3" id="KW-0547">Nucleotide-binding</keyword>
<evidence type="ECO:0000313" key="7">
    <source>
        <dbReference type="Proteomes" id="UP000728032"/>
    </source>
</evidence>
<keyword evidence="2" id="KW-0677">Repeat</keyword>
<dbReference type="InterPro" id="IPR003439">
    <property type="entry name" value="ABC_transporter-like_ATP-bd"/>
</dbReference>
<dbReference type="PANTHER" id="PTHR19229:SF36">
    <property type="entry name" value="ATP-BINDING CASSETTE SUB-FAMILY A MEMBER 2"/>
    <property type="match status" value="1"/>
</dbReference>
<dbReference type="GO" id="GO:0140359">
    <property type="term" value="F:ABC-type transporter activity"/>
    <property type="evidence" value="ECO:0007669"/>
    <property type="project" value="InterPro"/>
</dbReference>
<reference evidence="6" key="1">
    <citation type="submission" date="2020-11" db="EMBL/GenBank/DDBJ databases">
        <authorList>
            <person name="Tran Van P."/>
        </authorList>
    </citation>
    <scope>NUCLEOTIDE SEQUENCE</scope>
</reference>
<evidence type="ECO:0000256" key="4">
    <source>
        <dbReference type="ARBA" id="ARBA00022840"/>
    </source>
</evidence>
<keyword evidence="4" id="KW-0067">ATP-binding</keyword>
<dbReference type="Proteomes" id="UP000728032">
    <property type="component" value="Unassembled WGS sequence"/>
</dbReference>
<dbReference type="PANTHER" id="PTHR19229">
    <property type="entry name" value="ATP-BINDING CASSETTE TRANSPORTER SUBFAMILY A ABCA"/>
    <property type="match status" value="1"/>
</dbReference>
<dbReference type="GO" id="GO:0005319">
    <property type="term" value="F:lipid transporter activity"/>
    <property type="evidence" value="ECO:0007669"/>
    <property type="project" value="TreeGrafter"/>
</dbReference>
<sequence length="259" mass="29135">MFGFKSEFVLKDIDLDVNKKSITVILGPNGSGKTSLMNIITGLVEFEGQVKIGGHDITKESYLTRNMTGICPQENVYFKYLSIREHLKLVSDLKQTLRESDSGYNGGHLIRLLNLESELNKEAFKLSGGTLRRLVLAVALIGPNDVLLLDEPTAALDPIIRRKVWDLILDSRNSKTVLITSHHLEEANLLSDQICIISKGNNEELVYELNFEDSHRFSEMFDDLYANESYLAINDISLGMTTLEGSYAKIVSKNKQMMF</sequence>
<dbReference type="OrthoDB" id="8061355at2759"/>
<keyword evidence="7" id="KW-1185">Reference proteome</keyword>
<dbReference type="EMBL" id="OC915254">
    <property type="protein sequence ID" value="CAD7639508.1"/>
    <property type="molecule type" value="Genomic_DNA"/>
</dbReference>
<dbReference type="Pfam" id="PF00005">
    <property type="entry name" value="ABC_tran"/>
    <property type="match status" value="1"/>
</dbReference>
<keyword evidence="1" id="KW-0813">Transport</keyword>
<dbReference type="GO" id="GO:0016887">
    <property type="term" value="F:ATP hydrolysis activity"/>
    <property type="evidence" value="ECO:0007669"/>
    <property type="project" value="InterPro"/>
</dbReference>
<dbReference type="GO" id="GO:0005524">
    <property type="term" value="F:ATP binding"/>
    <property type="evidence" value="ECO:0007669"/>
    <property type="project" value="UniProtKB-KW"/>
</dbReference>
<dbReference type="GO" id="GO:0016020">
    <property type="term" value="C:membrane"/>
    <property type="evidence" value="ECO:0007669"/>
    <property type="project" value="InterPro"/>
</dbReference>
<dbReference type="AlphaFoldDB" id="A0A7R9QCV1"/>